<organism evidence="1 2">
    <name type="scientific">Desulfonema magnum</name>
    <dbReference type="NCBI Taxonomy" id="45655"/>
    <lineage>
        <taxon>Bacteria</taxon>
        <taxon>Pseudomonadati</taxon>
        <taxon>Thermodesulfobacteriota</taxon>
        <taxon>Desulfobacteria</taxon>
        <taxon>Desulfobacterales</taxon>
        <taxon>Desulfococcaceae</taxon>
        <taxon>Desulfonema</taxon>
    </lineage>
</organism>
<dbReference type="KEGG" id="dmm:dnm_051960"/>
<name>A0A975BPP0_9BACT</name>
<sequence>MFQQIEIVEKYKFGYGNKETKFSKKNLVSYPKKSYCKIYVRVLI</sequence>
<proteinExistence type="predicted"/>
<reference evidence="1" key="1">
    <citation type="journal article" date="2021" name="Microb. Physiol.">
        <title>Proteogenomic Insights into the Physiology of Marine, Sulfate-Reducing, Filamentous Desulfonema limicola and Desulfonema magnum.</title>
        <authorList>
            <person name="Schnaars V."/>
            <person name="Wohlbrand L."/>
            <person name="Scheve S."/>
            <person name="Hinrichs C."/>
            <person name="Reinhardt R."/>
            <person name="Rabus R."/>
        </authorList>
    </citation>
    <scope>NUCLEOTIDE SEQUENCE</scope>
    <source>
        <strain evidence="1">4be13</strain>
    </source>
</reference>
<keyword evidence="2" id="KW-1185">Reference proteome</keyword>
<dbReference type="EMBL" id="CP061800">
    <property type="protein sequence ID" value="QTA89147.1"/>
    <property type="molecule type" value="Genomic_DNA"/>
</dbReference>
<gene>
    <name evidence="1" type="ORF">dnm_051960</name>
</gene>
<dbReference type="AlphaFoldDB" id="A0A975BPP0"/>
<dbReference type="Proteomes" id="UP000663722">
    <property type="component" value="Chromosome"/>
</dbReference>
<evidence type="ECO:0000313" key="2">
    <source>
        <dbReference type="Proteomes" id="UP000663722"/>
    </source>
</evidence>
<protein>
    <submittedName>
        <fullName evidence="1">Uncharacterized protein</fullName>
    </submittedName>
</protein>
<accession>A0A975BPP0</accession>
<evidence type="ECO:0000313" key="1">
    <source>
        <dbReference type="EMBL" id="QTA89147.1"/>
    </source>
</evidence>